<dbReference type="InterPro" id="IPR002347">
    <property type="entry name" value="SDR_fam"/>
</dbReference>
<gene>
    <name evidence="7" type="ORF">WG901_00690</name>
</gene>
<reference evidence="7 8" key="1">
    <citation type="submission" date="2024-03" db="EMBL/GenBank/DDBJ databases">
        <authorList>
            <person name="Jo J.-H."/>
        </authorList>
    </citation>
    <scope>NUCLEOTIDE SEQUENCE [LARGE SCALE GENOMIC DNA]</scope>
    <source>
        <strain evidence="7 8">PS1R-30</strain>
    </source>
</reference>
<dbReference type="PRINTS" id="PR00081">
    <property type="entry name" value="GDHRDH"/>
</dbReference>
<accession>A0ABU8RQ28</accession>
<dbReference type="SUPFAM" id="SSF51735">
    <property type="entry name" value="NAD(P)-binding Rossmann-fold domains"/>
    <property type="match status" value="1"/>
</dbReference>
<evidence type="ECO:0000313" key="8">
    <source>
        <dbReference type="Proteomes" id="UP001361239"/>
    </source>
</evidence>
<dbReference type="Proteomes" id="UP001361239">
    <property type="component" value="Unassembled WGS sequence"/>
</dbReference>
<feature type="domain" description="Ketoreductase" evidence="6">
    <location>
        <begin position="8"/>
        <end position="194"/>
    </location>
</feature>
<dbReference type="Gene3D" id="3.40.50.720">
    <property type="entry name" value="NAD(P)-binding Rossmann-like Domain"/>
    <property type="match status" value="1"/>
</dbReference>
<organism evidence="7 8">
    <name type="scientific">Novosphingobium anseongense</name>
    <dbReference type="NCBI Taxonomy" id="3133436"/>
    <lineage>
        <taxon>Bacteria</taxon>
        <taxon>Pseudomonadati</taxon>
        <taxon>Pseudomonadota</taxon>
        <taxon>Alphaproteobacteria</taxon>
        <taxon>Sphingomonadales</taxon>
        <taxon>Sphingomonadaceae</taxon>
        <taxon>Novosphingobium</taxon>
    </lineage>
</organism>
<evidence type="ECO:0000313" key="7">
    <source>
        <dbReference type="EMBL" id="MEJ5975137.1"/>
    </source>
</evidence>
<dbReference type="NCBIfam" id="NF005559">
    <property type="entry name" value="PRK07231.1"/>
    <property type="match status" value="1"/>
</dbReference>
<dbReference type="EMBL" id="JBBHJZ010000001">
    <property type="protein sequence ID" value="MEJ5975137.1"/>
    <property type="molecule type" value="Genomic_DNA"/>
</dbReference>
<dbReference type="Pfam" id="PF13561">
    <property type="entry name" value="adh_short_C2"/>
    <property type="match status" value="1"/>
</dbReference>
<comment type="similarity">
    <text evidence="1">Belongs to the short-chain dehydrogenases/reductases (SDR) family.</text>
</comment>
<comment type="caution">
    <text evidence="7">The sequence shown here is derived from an EMBL/GenBank/DDBJ whole genome shotgun (WGS) entry which is preliminary data.</text>
</comment>
<dbReference type="InterPro" id="IPR057326">
    <property type="entry name" value="KR_dom"/>
</dbReference>
<keyword evidence="2" id="KW-0560">Oxidoreductase</keyword>
<evidence type="ECO:0000256" key="4">
    <source>
        <dbReference type="ARBA" id="ARBA00023098"/>
    </source>
</evidence>
<dbReference type="SMART" id="SM00822">
    <property type="entry name" value="PKS_KR"/>
    <property type="match status" value="1"/>
</dbReference>
<protein>
    <submittedName>
        <fullName evidence="7">SDR family oxidoreductase</fullName>
    </submittedName>
</protein>
<evidence type="ECO:0000256" key="5">
    <source>
        <dbReference type="ARBA" id="ARBA00023221"/>
    </source>
</evidence>
<dbReference type="RefSeq" id="WP_339585106.1">
    <property type="nucleotide sequence ID" value="NZ_JBBHJZ010000001.1"/>
</dbReference>
<evidence type="ECO:0000256" key="2">
    <source>
        <dbReference type="ARBA" id="ARBA00023002"/>
    </source>
</evidence>
<sequence>MANELAGKVAIVTGGSRGLGRGMVELFLEEGARVVIADVLEEEGQALAQDLGGDVRFKQTDVSKREAVEALVDYAVSEFGGLHAIVNNAGLSDNAFGSLLDADFDAFERVMAVNVKGVMLGTQIAARHMAQHGGGSVINVSSISGIQAGFGFFNYRASKAAVVNFTQCAAIELGVNLVRVNCICPGNIPTPMGTFAAADEDGLQKRIQEAVNDVRMGWQPLKRQGSPRDIAEAALFLSSDRSRQVSGQILSVDGGATAGMAKSLIGEIMEARAAVEAAG</sequence>
<keyword evidence="4" id="KW-0443">Lipid metabolism</keyword>
<evidence type="ECO:0000256" key="3">
    <source>
        <dbReference type="ARBA" id="ARBA00023027"/>
    </source>
</evidence>
<dbReference type="PANTHER" id="PTHR43180">
    <property type="entry name" value="3-OXOACYL-(ACYL-CARRIER-PROTEIN) REDUCTASE (AFU_ORTHOLOGUE AFUA_6G11210)"/>
    <property type="match status" value="1"/>
</dbReference>
<dbReference type="PANTHER" id="PTHR43180:SF28">
    <property type="entry name" value="NAD(P)-BINDING ROSSMANN-FOLD SUPERFAMILY PROTEIN"/>
    <property type="match status" value="1"/>
</dbReference>
<keyword evidence="5" id="KW-0753">Steroid metabolism</keyword>
<keyword evidence="3" id="KW-0520">NAD</keyword>
<dbReference type="InterPro" id="IPR036291">
    <property type="entry name" value="NAD(P)-bd_dom_sf"/>
</dbReference>
<evidence type="ECO:0000256" key="1">
    <source>
        <dbReference type="ARBA" id="ARBA00006484"/>
    </source>
</evidence>
<proteinExistence type="inferred from homology"/>
<name>A0ABU8RQ28_9SPHN</name>
<dbReference type="PRINTS" id="PR00080">
    <property type="entry name" value="SDRFAMILY"/>
</dbReference>
<keyword evidence="8" id="KW-1185">Reference proteome</keyword>
<evidence type="ECO:0000259" key="6">
    <source>
        <dbReference type="SMART" id="SM00822"/>
    </source>
</evidence>